<dbReference type="GO" id="GO:0007265">
    <property type="term" value="P:Ras protein signal transduction"/>
    <property type="evidence" value="ECO:0000318"/>
    <property type="project" value="GO_Central"/>
</dbReference>
<dbReference type="InterPro" id="IPR029071">
    <property type="entry name" value="Ubiquitin-like_domsf"/>
</dbReference>
<sequence length="669" mass="73833">MERPERPPGKELAMTPLQDWGEETEDGAVYGVTLRRERSRRTPSPGLTPTGAFVLYRTCKVRTLKAGRLDRLVEELVSGDQAQDPTFVPVFLATHRAFTSTSGVLELLLPLTSFPLAPNPPASPPPPPSHPLSQPHGPQILGGSRAGRALLATLGSWLRDQPEDFREPPTHPALHRVCTFLSCLAPGGPEEREAKQLLSRFLAEEVLQEGTEEEEAKEEEEEELDPEQEGAGSLEKGLDLLDFSTDKVAEQLTLMDVELFRRVRPSDCLGCIWSQRDRGPSGGRATSSVRATVAQFNAVTGCVITSVLGDPTLRPALRALRLDKWIRVAQHCRELRNFSSLRAILSALQSNPVYRLKRSWAAVSREPLSVFRKLSQIFSDENNHLSSREILTQELPPGPVPYLGTFLTDLIMLDTALPDLGELINFEKRRKEWDILSRIQQLQRRCLRYSLTPCPPILAAFRGHRQLSEEQSYRISRIIEPPASSCPNSPKVRRSLTKRLSALCLFPLSSENTGSPPLSSPREREPPTLSPPASPKEELTLGPDAPTTALSSRGPTSPVGSARPGPPGQHSPDACIIRVSMDNDHGNLYRSILLTSQDKTPGVVLRALQKHNLDGPQPQGYQLFQVLPGNKELFIPDNANVFYAMSPAAPGDFVLRRKEAPCSLSPLHS</sequence>
<evidence type="ECO:0000259" key="4">
    <source>
        <dbReference type="PROSITE" id="PS50009"/>
    </source>
</evidence>
<dbReference type="PANTHER" id="PTHR23113:SF220">
    <property type="entry name" value="RAL GUANINE NUCLEOTIDE DISSOCIATION STIMULATOR-LIKE 3"/>
    <property type="match status" value="1"/>
</dbReference>
<feature type="domain" description="Ras-associating" evidence="5">
    <location>
        <begin position="573"/>
        <end position="660"/>
    </location>
</feature>
<reference evidence="7 8" key="1">
    <citation type="journal article" date="2008" name="Nature">
        <title>Genome analysis of the platypus reveals unique signatures of evolution.</title>
        <authorList>
            <person name="Warren W.C."/>
            <person name="Hillier L.W."/>
            <person name="Marshall Graves J.A."/>
            <person name="Birney E."/>
            <person name="Ponting C.P."/>
            <person name="Grutzner F."/>
            <person name="Belov K."/>
            <person name="Miller W."/>
            <person name="Clarke L."/>
            <person name="Chinwalla A.T."/>
            <person name="Yang S.P."/>
            <person name="Heger A."/>
            <person name="Locke D.P."/>
            <person name="Miethke P."/>
            <person name="Waters P.D."/>
            <person name="Veyrunes F."/>
            <person name="Fulton L."/>
            <person name="Fulton B."/>
            <person name="Graves T."/>
            <person name="Wallis J."/>
            <person name="Puente X.S."/>
            <person name="Lopez-Otin C."/>
            <person name="Ordonez G.R."/>
            <person name="Eichler E.E."/>
            <person name="Chen L."/>
            <person name="Cheng Z."/>
            <person name="Deakin J.E."/>
            <person name="Alsop A."/>
            <person name="Thompson K."/>
            <person name="Kirby P."/>
            <person name="Papenfuss A.T."/>
            <person name="Wakefield M.J."/>
            <person name="Olender T."/>
            <person name="Lancet D."/>
            <person name="Huttley G.A."/>
            <person name="Smit A.F."/>
            <person name="Pask A."/>
            <person name="Temple-Smith P."/>
            <person name="Batzer M.A."/>
            <person name="Walker J.A."/>
            <person name="Konkel M.K."/>
            <person name="Harris R.S."/>
            <person name="Whittington C.M."/>
            <person name="Wong E.S."/>
            <person name="Gemmell N.J."/>
            <person name="Buschiazzo E."/>
            <person name="Vargas Jentzsch I.M."/>
            <person name="Merkel A."/>
            <person name="Schmitz J."/>
            <person name="Zemann A."/>
            <person name="Churakov G."/>
            <person name="Kriegs J.O."/>
            <person name="Brosius J."/>
            <person name="Murchison E.P."/>
            <person name="Sachidanandam R."/>
            <person name="Smith C."/>
            <person name="Hannon G.J."/>
            <person name="Tsend-Ayush E."/>
            <person name="McMillan D."/>
            <person name="Attenborough R."/>
            <person name="Rens W."/>
            <person name="Ferguson-Smith M."/>
            <person name="Lefevre C.M."/>
            <person name="Sharp J.A."/>
            <person name="Nicholas K.R."/>
            <person name="Ray D.A."/>
            <person name="Kube M."/>
            <person name="Reinhardt R."/>
            <person name="Pringle T.H."/>
            <person name="Taylor J."/>
            <person name="Jones R.C."/>
            <person name="Nixon B."/>
            <person name="Dacheux J.L."/>
            <person name="Niwa H."/>
            <person name="Sekita Y."/>
            <person name="Huang X."/>
            <person name="Stark A."/>
            <person name="Kheradpour P."/>
            <person name="Kellis M."/>
            <person name="Flicek P."/>
            <person name="Chen Y."/>
            <person name="Webber C."/>
            <person name="Hardison R."/>
            <person name="Nelson J."/>
            <person name="Hallsworth-Pepin K."/>
            <person name="Delehaunty K."/>
            <person name="Markovic C."/>
            <person name="Minx P."/>
            <person name="Feng Y."/>
            <person name="Kremitzki C."/>
            <person name="Mitreva M."/>
            <person name="Glasscock J."/>
            <person name="Wylie T."/>
            <person name="Wohldmann P."/>
            <person name="Thiru P."/>
            <person name="Nhan M.N."/>
            <person name="Pohl C.S."/>
            <person name="Smith S.M."/>
            <person name="Hou S."/>
            <person name="Nefedov M."/>
            <person name="de Jong P.J."/>
            <person name="Renfree M.B."/>
            <person name="Mardis E.R."/>
            <person name="Wilson R.K."/>
        </authorList>
    </citation>
    <scope>NUCLEOTIDE SEQUENCE [LARGE SCALE GENOMIC DNA]</scope>
    <source>
        <strain evidence="7 8">Glennie</strain>
    </source>
</reference>
<accession>A0A6I8NJN5</accession>
<dbReference type="InterPro" id="IPR000651">
    <property type="entry name" value="Ras-like_Gua-exchang_fac_N"/>
</dbReference>
<evidence type="ECO:0000256" key="2">
    <source>
        <dbReference type="PROSITE-ProRule" id="PRU00168"/>
    </source>
</evidence>
<proteinExistence type="predicted"/>
<feature type="compositionally biased region" description="Polar residues" evidence="3">
    <location>
        <begin position="548"/>
        <end position="559"/>
    </location>
</feature>
<dbReference type="PANTHER" id="PTHR23113">
    <property type="entry name" value="GUANINE NUCLEOTIDE EXCHANGE FACTOR"/>
    <property type="match status" value="1"/>
</dbReference>
<dbReference type="SMART" id="SM00147">
    <property type="entry name" value="RasGEF"/>
    <property type="match status" value="1"/>
</dbReference>
<reference evidence="7" key="3">
    <citation type="submission" date="2025-09" db="UniProtKB">
        <authorList>
            <consortium name="Ensembl"/>
        </authorList>
    </citation>
    <scope>IDENTIFICATION</scope>
    <source>
        <strain evidence="7">Glennie</strain>
    </source>
</reference>
<feature type="compositionally biased region" description="Acidic residues" evidence="3">
    <location>
        <begin position="208"/>
        <end position="228"/>
    </location>
</feature>
<dbReference type="InterPro" id="IPR000159">
    <property type="entry name" value="RA_dom"/>
</dbReference>
<dbReference type="InParanoid" id="A0A6I8NJN5"/>
<evidence type="ECO:0000259" key="6">
    <source>
        <dbReference type="PROSITE" id="PS50212"/>
    </source>
</evidence>
<feature type="region of interest" description="Disordered" evidence="3">
    <location>
        <begin position="118"/>
        <end position="143"/>
    </location>
</feature>
<dbReference type="PROSITE" id="PS00720">
    <property type="entry name" value="RASGEF"/>
    <property type="match status" value="1"/>
</dbReference>
<dbReference type="InterPro" id="IPR019804">
    <property type="entry name" value="Ras_G-nucl-exch_fac_CS"/>
</dbReference>
<dbReference type="Pfam" id="PF00788">
    <property type="entry name" value="RA"/>
    <property type="match status" value="1"/>
</dbReference>
<dbReference type="Gene3D" id="3.10.20.90">
    <property type="entry name" value="Phosphatidylinositol 3-kinase Catalytic Subunit, Chain A, domain 1"/>
    <property type="match status" value="1"/>
</dbReference>
<name>A0A6I8NJN5_ORNAN</name>
<dbReference type="Pfam" id="PF00618">
    <property type="entry name" value="RasGEF_N"/>
    <property type="match status" value="1"/>
</dbReference>
<keyword evidence="8" id="KW-1185">Reference proteome</keyword>
<protein>
    <submittedName>
        <fullName evidence="7">Ral guanine nucleotide dissociation stimulator like 3</fullName>
    </submittedName>
</protein>
<dbReference type="PROSITE" id="PS50200">
    <property type="entry name" value="RA"/>
    <property type="match status" value="1"/>
</dbReference>
<keyword evidence="1 2" id="KW-0344">Guanine-nucleotide releasing factor</keyword>
<reference evidence="7" key="2">
    <citation type="submission" date="2025-08" db="UniProtKB">
        <authorList>
            <consortium name="Ensembl"/>
        </authorList>
    </citation>
    <scope>IDENTIFICATION</scope>
    <source>
        <strain evidence="7">Glennie</strain>
    </source>
</reference>
<evidence type="ECO:0000313" key="8">
    <source>
        <dbReference type="Proteomes" id="UP000002279"/>
    </source>
</evidence>
<evidence type="ECO:0000259" key="5">
    <source>
        <dbReference type="PROSITE" id="PS50200"/>
    </source>
</evidence>
<dbReference type="CDD" id="cd00155">
    <property type="entry name" value="RasGEF"/>
    <property type="match status" value="1"/>
</dbReference>
<dbReference type="Proteomes" id="UP000002279">
    <property type="component" value="Chromosome X2"/>
</dbReference>
<dbReference type="GeneTree" id="ENSGT00940000161935"/>
<evidence type="ECO:0000256" key="3">
    <source>
        <dbReference type="SAM" id="MobiDB-lite"/>
    </source>
</evidence>
<feature type="region of interest" description="Disordered" evidence="3">
    <location>
        <begin position="208"/>
        <end position="232"/>
    </location>
</feature>
<evidence type="ECO:0000256" key="1">
    <source>
        <dbReference type="ARBA" id="ARBA00022658"/>
    </source>
</evidence>
<dbReference type="PROSITE" id="PS50212">
    <property type="entry name" value="RASGEF_NTER"/>
    <property type="match status" value="1"/>
</dbReference>
<dbReference type="SUPFAM" id="SSF54236">
    <property type="entry name" value="Ubiquitin-like"/>
    <property type="match status" value="1"/>
</dbReference>
<feature type="compositionally biased region" description="Pro residues" evidence="3">
    <location>
        <begin position="118"/>
        <end position="130"/>
    </location>
</feature>
<dbReference type="AlphaFoldDB" id="A0A6I8NJN5"/>
<dbReference type="PROSITE" id="PS50009">
    <property type="entry name" value="RASGEF_CAT"/>
    <property type="match status" value="1"/>
</dbReference>
<dbReference type="GO" id="GO:0005886">
    <property type="term" value="C:plasma membrane"/>
    <property type="evidence" value="ECO:0000318"/>
    <property type="project" value="GO_Central"/>
</dbReference>
<dbReference type="CDD" id="cd06224">
    <property type="entry name" value="REM"/>
    <property type="match status" value="1"/>
</dbReference>
<dbReference type="InterPro" id="IPR023578">
    <property type="entry name" value="Ras_GEF_dom_sf"/>
</dbReference>
<dbReference type="OMA" id="YISCMIE"/>
<gene>
    <name evidence="7" type="primary">RGL3</name>
</gene>
<dbReference type="Ensembl" id="ENSOANT00000054887.1">
    <property type="protein sequence ID" value="ENSOANP00000041444.1"/>
    <property type="gene ID" value="ENSOANG00000013850.5"/>
</dbReference>
<dbReference type="InterPro" id="IPR036964">
    <property type="entry name" value="RASGEF_cat_dom_sf"/>
</dbReference>
<feature type="domain" description="Ras-GEF" evidence="4">
    <location>
        <begin position="244"/>
        <end position="482"/>
    </location>
</feature>
<dbReference type="GO" id="GO:0031267">
    <property type="term" value="F:small GTPase binding"/>
    <property type="evidence" value="ECO:0007669"/>
    <property type="project" value="Ensembl"/>
</dbReference>
<feature type="region of interest" description="Disordered" evidence="3">
    <location>
        <begin position="511"/>
        <end position="573"/>
    </location>
</feature>
<dbReference type="GO" id="GO:0005085">
    <property type="term" value="F:guanyl-nucleotide exchange factor activity"/>
    <property type="evidence" value="ECO:0000318"/>
    <property type="project" value="GO_Central"/>
</dbReference>
<feature type="domain" description="N-terminal Ras-GEF" evidence="6">
    <location>
        <begin position="60"/>
        <end position="206"/>
    </location>
</feature>
<dbReference type="Bgee" id="ENSOANG00000013850">
    <property type="expression patterns" value="Expressed in adult mammalian kidney and 6 other cell types or tissues"/>
</dbReference>
<organism evidence="7 8">
    <name type="scientific">Ornithorhynchus anatinus</name>
    <name type="common">Duckbill platypus</name>
    <dbReference type="NCBI Taxonomy" id="9258"/>
    <lineage>
        <taxon>Eukaryota</taxon>
        <taxon>Metazoa</taxon>
        <taxon>Chordata</taxon>
        <taxon>Craniata</taxon>
        <taxon>Vertebrata</taxon>
        <taxon>Euteleostomi</taxon>
        <taxon>Mammalia</taxon>
        <taxon>Monotremata</taxon>
        <taxon>Ornithorhynchidae</taxon>
        <taxon>Ornithorhynchus</taxon>
    </lineage>
</organism>
<dbReference type="FunCoup" id="A0A6I8NJN5">
    <property type="interactions" value="216"/>
</dbReference>
<dbReference type="SMART" id="SM00314">
    <property type="entry name" value="RA"/>
    <property type="match status" value="1"/>
</dbReference>
<dbReference type="Gene3D" id="1.10.840.10">
    <property type="entry name" value="Ras guanine-nucleotide exchange factors catalytic domain"/>
    <property type="match status" value="1"/>
</dbReference>
<dbReference type="InterPro" id="IPR001895">
    <property type="entry name" value="RASGEF_cat_dom"/>
</dbReference>
<dbReference type="Gene3D" id="1.20.870.10">
    <property type="entry name" value="Son of sevenless (SoS) protein Chain: S domain 1"/>
    <property type="match status" value="1"/>
</dbReference>
<dbReference type="Pfam" id="PF00617">
    <property type="entry name" value="RasGEF"/>
    <property type="match status" value="1"/>
</dbReference>
<evidence type="ECO:0000313" key="7">
    <source>
        <dbReference type="Ensembl" id="ENSOANP00000041444.1"/>
    </source>
</evidence>
<dbReference type="InterPro" id="IPR008937">
    <property type="entry name" value="Ras-like_GEF"/>
</dbReference>
<dbReference type="SUPFAM" id="SSF48366">
    <property type="entry name" value="Ras GEF"/>
    <property type="match status" value="1"/>
</dbReference>